<reference evidence="3" key="1">
    <citation type="submission" date="2016-10" db="EMBL/GenBank/DDBJ databases">
        <authorList>
            <person name="Varghese N."/>
            <person name="Submissions S."/>
        </authorList>
    </citation>
    <scope>NUCLEOTIDE SEQUENCE [LARGE SCALE GENOMIC DNA]</scope>
    <source>
        <strain evidence="3">CGMCC 4.578</strain>
    </source>
</reference>
<name>A0A1H9VUC1_9PSEU</name>
<evidence type="ECO:0000313" key="2">
    <source>
        <dbReference type="EMBL" id="SES25139.1"/>
    </source>
</evidence>
<keyword evidence="3" id="KW-1185">Reference proteome</keyword>
<feature type="domain" description="AAA+ ATPase" evidence="1">
    <location>
        <begin position="262"/>
        <end position="417"/>
    </location>
</feature>
<organism evidence="2 3">
    <name type="scientific">Lentzea flaviverrucosa</name>
    <dbReference type="NCBI Taxonomy" id="200379"/>
    <lineage>
        <taxon>Bacteria</taxon>
        <taxon>Bacillati</taxon>
        <taxon>Actinomycetota</taxon>
        <taxon>Actinomycetes</taxon>
        <taxon>Pseudonocardiales</taxon>
        <taxon>Pseudonocardiaceae</taxon>
        <taxon>Lentzea</taxon>
    </lineage>
</organism>
<dbReference type="Proteomes" id="UP000199028">
    <property type="component" value="Unassembled WGS sequence"/>
</dbReference>
<proteinExistence type="predicted"/>
<evidence type="ECO:0000313" key="3">
    <source>
        <dbReference type="Proteomes" id="UP000199028"/>
    </source>
</evidence>
<dbReference type="CDD" id="cd00009">
    <property type="entry name" value="AAA"/>
    <property type="match status" value="1"/>
</dbReference>
<dbReference type="InterPro" id="IPR018647">
    <property type="entry name" value="SLFN_3-like_DNA/RNA_helicase"/>
</dbReference>
<dbReference type="InterPro" id="IPR027417">
    <property type="entry name" value="P-loop_NTPase"/>
</dbReference>
<dbReference type="EMBL" id="FOFT01000010">
    <property type="protein sequence ID" value="SES25139.1"/>
    <property type="molecule type" value="Genomic_DNA"/>
</dbReference>
<dbReference type="Pfam" id="PF09848">
    <property type="entry name" value="SLFN-g3_helicase"/>
    <property type="match status" value="1"/>
</dbReference>
<dbReference type="SMART" id="SM00382">
    <property type="entry name" value="AAA"/>
    <property type="match status" value="1"/>
</dbReference>
<dbReference type="AlphaFoldDB" id="A0A1H9VUC1"/>
<sequence>MALVRQSAESLLADALADRLHTMLADKARIQFEAGVGNGEVRSWRNSLPAFLTDLVDAGLGHVEVLLEHKLPHSPMRVDVVVCGQNPKHGRPSYVLVELKQWSKAEPYGEDLVQIEHYTQPVLHPVVQVRQYCEYLVDSTPALAEQPDSVHGLAYLHNAREAGVWRISQYAVDEFGELYTLDSKSRLVDRLRALLDSDSATRDGARQAADEFLGMRHAPSKPLLAAAAKEIQEREQFVLLDQQRVAYRLVTMAVEKARASRTQTVVIVLGGPGSGKSIIALSLLGELARQGREVFHATGSSSFTNTMRKHAGRRNPRVQKMFKYFNNFIEAEQRGLHVLICDEAHRIRETSLNRYSRREARERARRQIEELIDAAWVPVFLLDENQTVRPGEMGSRVEIEAAAKAVGCEVEVVELGGQFRCGGSEFFDAWVAKLLGIKGKPTPWSKLVTRTDDEFVVRSAESPREMESWLLDQQEKKGGTARIAAGYCWKWSDPVTKDGTKVLVPDVQIGDWHRPWNVKPEKRVPDAPAAHFWASDERGFGQVGCIYTAQGFEYDWAGVIFGNDFVWREDHWESRRKYSHDPAVKKADELHFNRLVRNTYKVLLTRGMRGVCVYSEDQETQDHLRSMTG</sequence>
<accession>A0A1H9VUC1</accession>
<dbReference type="Gene3D" id="3.40.50.300">
    <property type="entry name" value="P-loop containing nucleotide triphosphate hydrolases"/>
    <property type="match status" value="1"/>
</dbReference>
<dbReference type="SUPFAM" id="SSF52540">
    <property type="entry name" value="P-loop containing nucleoside triphosphate hydrolases"/>
    <property type="match status" value="1"/>
</dbReference>
<dbReference type="InterPro" id="IPR003593">
    <property type="entry name" value="AAA+_ATPase"/>
</dbReference>
<dbReference type="RefSeq" id="WP_245983577.1">
    <property type="nucleotide sequence ID" value="NZ_FOFT01000010.1"/>
</dbReference>
<evidence type="ECO:0000259" key="1">
    <source>
        <dbReference type="SMART" id="SM00382"/>
    </source>
</evidence>
<protein>
    <recommendedName>
        <fullName evidence="1">AAA+ ATPase domain-containing protein</fullName>
    </recommendedName>
</protein>
<gene>
    <name evidence="2" type="ORF">SAMN05216195_110301</name>
</gene>